<evidence type="ECO:0000313" key="4">
    <source>
        <dbReference type="Proteomes" id="UP000295260"/>
    </source>
</evidence>
<sequence>MKAKLLIVLLSSFNLFAQIKFEKGYFIDSQNRKVECLIENQDWINPPKQIEYKLSEESMTEIINLSQINSFQIYGTSQYYIKSIVNVDKSLSGDYNPKPETIILKVLVDGIAKLYYNDDIFFYQINNGEIKQLVYKKEKDNISIKEDNLFRVELYNNLKTTENQIEIRKLEYKKNALVNFFINYNKHTNSDYTIFTSKETTIKFNFNVLAGLNFTNGSFTMSGLYIAPGSSGGEIQLKDADLVSKNKINIVLGFEIEALLPFNKNRWAIFVSPNYQQSKYELSKGNVNPIGQFGTAFLNSTYSYIDIPLGVRRYFDLNANSKLFLDGALNLTILTSIEEKRSFINNYGNLSSFNDELKSKSFSAAARIGLGYNYENKYSLSLNYFIVKKLSNIDVGSLTLLASYKLF</sequence>
<dbReference type="EMBL" id="SNXR01000012">
    <property type="protein sequence ID" value="TDP60189.1"/>
    <property type="molecule type" value="Genomic_DNA"/>
</dbReference>
<protein>
    <submittedName>
        <fullName evidence="3">Outer membrane protein with beta-barrel domain</fullName>
    </submittedName>
</protein>
<evidence type="ECO:0000313" key="3">
    <source>
        <dbReference type="EMBL" id="TDP60189.1"/>
    </source>
</evidence>
<dbReference type="AlphaFoldDB" id="A0A4R6QFB8"/>
<feature type="domain" description="Outer membrane protein beta-barrel" evidence="2">
    <location>
        <begin position="202"/>
        <end position="384"/>
    </location>
</feature>
<name>A0A4R6QFB8_9FLAO</name>
<reference evidence="3 4" key="1">
    <citation type="submission" date="2019-03" db="EMBL/GenBank/DDBJ databases">
        <title>Genomic Encyclopedia of Archaeal and Bacterial Type Strains, Phase II (KMG-II): from individual species to whole genera.</title>
        <authorList>
            <person name="Goeker M."/>
        </authorList>
    </citation>
    <scope>NUCLEOTIDE SEQUENCE [LARGE SCALE GENOMIC DNA]</scope>
    <source>
        <strain evidence="3 4">DSM 25687</strain>
    </source>
</reference>
<dbReference type="InterPro" id="IPR025665">
    <property type="entry name" value="Beta-barrel_OMP_2"/>
</dbReference>
<organism evidence="3 4">
    <name type="scientific">Flavobacterium dankookense</name>
    <dbReference type="NCBI Taxonomy" id="706186"/>
    <lineage>
        <taxon>Bacteria</taxon>
        <taxon>Pseudomonadati</taxon>
        <taxon>Bacteroidota</taxon>
        <taxon>Flavobacteriia</taxon>
        <taxon>Flavobacteriales</taxon>
        <taxon>Flavobacteriaceae</taxon>
        <taxon>Flavobacterium</taxon>
    </lineage>
</organism>
<feature type="signal peptide" evidence="1">
    <location>
        <begin position="1"/>
        <end position="17"/>
    </location>
</feature>
<dbReference type="Pfam" id="PF13568">
    <property type="entry name" value="OMP_b-brl_2"/>
    <property type="match status" value="1"/>
</dbReference>
<comment type="caution">
    <text evidence="3">The sequence shown here is derived from an EMBL/GenBank/DDBJ whole genome shotgun (WGS) entry which is preliminary data.</text>
</comment>
<proteinExistence type="predicted"/>
<evidence type="ECO:0000256" key="1">
    <source>
        <dbReference type="SAM" id="SignalP"/>
    </source>
</evidence>
<keyword evidence="4" id="KW-1185">Reference proteome</keyword>
<gene>
    <name evidence="3" type="ORF">BC748_1169</name>
</gene>
<dbReference type="OrthoDB" id="921445at2"/>
<keyword evidence="1" id="KW-0732">Signal</keyword>
<evidence type="ECO:0000259" key="2">
    <source>
        <dbReference type="Pfam" id="PF13568"/>
    </source>
</evidence>
<feature type="chain" id="PRO_5020427642" evidence="1">
    <location>
        <begin position="18"/>
        <end position="407"/>
    </location>
</feature>
<accession>A0A4R6QFB8</accession>
<dbReference type="Proteomes" id="UP000295260">
    <property type="component" value="Unassembled WGS sequence"/>
</dbReference>